<name>A0AAV5SSI6_9BILA</name>
<keyword evidence="1" id="KW-0472">Membrane</keyword>
<evidence type="ECO:0000313" key="3">
    <source>
        <dbReference type="Proteomes" id="UP001432027"/>
    </source>
</evidence>
<accession>A0AAV5SSI6</accession>
<protein>
    <recommendedName>
        <fullName evidence="4">Cation-transporting P-type ATPase N-terminal domain-containing protein</fullName>
    </recommendedName>
</protein>
<comment type="caution">
    <text evidence="2">The sequence shown here is derived from an EMBL/GenBank/DDBJ whole genome shotgun (WGS) entry which is preliminary data.</text>
</comment>
<reference evidence="2" key="1">
    <citation type="submission" date="2023-10" db="EMBL/GenBank/DDBJ databases">
        <title>Genome assembly of Pristionchus species.</title>
        <authorList>
            <person name="Yoshida K."/>
            <person name="Sommer R.J."/>
        </authorList>
    </citation>
    <scope>NUCLEOTIDE SEQUENCE</scope>
    <source>
        <strain evidence="2">RS0144</strain>
    </source>
</reference>
<evidence type="ECO:0008006" key="4">
    <source>
        <dbReference type="Google" id="ProtNLM"/>
    </source>
</evidence>
<dbReference type="Proteomes" id="UP001432027">
    <property type="component" value="Unassembled WGS sequence"/>
</dbReference>
<gene>
    <name evidence="2" type="ORF">PENTCL1PPCAC_7587</name>
</gene>
<proteinExistence type="predicted"/>
<evidence type="ECO:0000313" key="2">
    <source>
        <dbReference type="EMBL" id="GMS85412.1"/>
    </source>
</evidence>
<evidence type="ECO:0000256" key="1">
    <source>
        <dbReference type="SAM" id="Phobius"/>
    </source>
</evidence>
<keyword evidence="1" id="KW-1133">Transmembrane helix</keyword>
<sequence length="73" mass="8143">MSDFDDCESVARVEVETIRLRKPAFGLSQDELDKKLKSNKPIRVFCFILYWVVLAALITGAIVIILFGIGVLG</sequence>
<dbReference type="AlphaFoldDB" id="A0AAV5SSI6"/>
<dbReference type="EMBL" id="BTSX01000002">
    <property type="protein sequence ID" value="GMS85412.1"/>
    <property type="molecule type" value="Genomic_DNA"/>
</dbReference>
<keyword evidence="3" id="KW-1185">Reference proteome</keyword>
<keyword evidence="1" id="KW-0812">Transmembrane</keyword>
<feature type="transmembrane region" description="Helical" evidence="1">
    <location>
        <begin position="44"/>
        <end position="72"/>
    </location>
</feature>
<organism evidence="2 3">
    <name type="scientific">Pristionchus entomophagus</name>
    <dbReference type="NCBI Taxonomy" id="358040"/>
    <lineage>
        <taxon>Eukaryota</taxon>
        <taxon>Metazoa</taxon>
        <taxon>Ecdysozoa</taxon>
        <taxon>Nematoda</taxon>
        <taxon>Chromadorea</taxon>
        <taxon>Rhabditida</taxon>
        <taxon>Rhabditina</taxon>
        <taxon>Diplogasteromorpha</taxon>
        <taxon>Diplogasteroidea</taxon>
        <taxon>Neodiplogasteridae</taxon>
        <taxon>Pristionchus</taxon>
    </lineage>
</organism>